<name>A0A840BHU3_9RHOO</name>
<dbReference type="GO" id="GO:0003824">
    <property type="term" value="F:catalytic activity"/>
    <property type="evidence" value="ECO:0007669"/>
    <property type="project" value="UniProtKB-ARBA"/>
</dbReference>
<dbReference type="SUPFAM" id="SSF55811">
    <property type="entry name" value="Nudix"/>
    <property type="match status" value="1"/>
</dbReference>
<dbReference type="Proteomes" id="UP000561045">
    <property type="component" value="Unassembled WGS sequence"/>
</dbReference>
<keyword evidence="3" id="KW-1185">Reference proteome</keyword>
<dbReference type="Pfam" id="PF14803">
    <property type="entry name" value="Zn_ribbon_Nudix"/>
    <property type="match status" value="1"/>
</dbReference>
<dbReference type="RefSeq" id="WP_183631567.1">
    <property type="nucleotide sequence ID" value="NZ_BAABLE010000011.1"/>
</dbReference>
<dbReference type="Gene3D" id="3.90.79.10">
    <property type="entry name" value="Nucleoside Triphosphate Pyrophosphohydrolase"/>
    <property type="match status" value="1"/>
</dbReference>
<dbReference type="PROSITE" id="PS51462">
    <property type="entry name" value="NUDIX"/>
    <property type="match status" value="1"/>
</dbReference>
<sequence length="181" mass="20260">MNFCSNCGATVVLRIPTGDTLPRHVCDACGTIHYSNPKMVVGAIPEWEDKILLCRRAIEPRHGKWTLPAGFMENHETTAEAAARETAEEACARIAVGDMYSLINVSHISQVHILYRARLLDLDFRPGEESLETRLFTEAEIPWDELAFRSVALTLRLYYEDRRAGSFRFHVADIAAPATAA</sequence>
<feature type="domain" description="Nudix hydrolase" evidence="1">
    <location>
        <begin position="36"/>
        <end position="159"/>
    </location>
</feature>
<protein>
    <submittedName>
        <fullName evidence="2">ADP-ribose pyrophosphatase YjhB (NUDIX family)</fullName>
    </submittedName>
</protein>
<dbReference type="InterPro" id="IPR029401">
    <property type="entry name" value="Nudix_N"/>
</dbReference>
<dbReference type="EMBL" id="JACIET010000001">
    <property type="protein sequence ID" value="MBB4011208.1"/>
    <property type="molecule type" value="Genomic_DNA"/>
</dbReference>
<reference evidence="2 3" key="1">
    <citation type="submission" date="2020-08" db="EMBL/GenBank/DDBJ databases">
        <title>Genomic Encyclopedia of Type Strains, Phase IV (KMG-IV): sequencing the most valuable type-strain genomes for metagenomic binning, comparative biology and taxonomic classification.</title>
        <authorList>
            <person name="Goeker M."/>
        </authorList>
    </citation>
    <scope>NUCLEOTIDE SEQUENCE [LARGE SCALE GENOMIC DNA]</scope>
    <source>
        <strain evidence="2 3">DSM 106739</strain>
    </source>
</reference>
<evidence type="ECO:0000313" key="2">
    <source>
        <dbReference type="EMBL" id="MBB4011208.1"/>
    </source>
</evidence>
<dbReference type="Gene3D" id="2.20.70.10">
    <property type="match status" value="1"/>
</dbReference>
<dbReference type="Pfam" id="PF00293">
    <property type="entry name" value="NUDIX"/>
    <property type="match status" value="1"/>
</dbReference>
<comment type="caution">
    <text evidence="2">The sequence shown here is derived from an EMBL/GenBank/DDBJ whole genome shotgun (WGS) entry which is preliminary data.</text>
</comment>
<accession>A0A840BHU3</accession>
<dbReference type="AlphaFoldDB" id="A0A840BHU3"/>
<dbReference type="InterPro" id="IPR000086">
    <property type="entry name" value="NUDIX_hydrolase_dom"/>
</dbReference>
<organism evidence="2 3">
    <name type="scientific">Niveibacterium umoris</name>
    <dbReference type="NCBI Taxonomy" id="1193620"/>
    <lineage>
        <taxon>Bacteria</taxon>
        <taxon>Pseudomonadati</taxon>
        <taxon>Pseudomonadota</taxon>
        <taxon>Betaproteobacteria</taxon>
        <taxon>Rhodocyclales</taxon>
        <taxon>Rhodocyclaceae</taxon>
        <taxon>Niveibacterium</taxon>
    </lineage>
</organism>
<gene>
    <name evidence="2" type="ORF">GGR36_000516</name>
</gene>
<evidence type="ECO:0000259" key="1">
    <source>
        <dbReference type="PROSITE" id="PS51462"/>
    </source>
</evidence>
<proteinExistence type="predicted"/>
<dbReference type="InterPro" id="IPR015797">
    <property type="entry name" value="NUDIX_hydrolase-like_dom_sf"/>
</dbReference>
<dbReference type="PANTHER" id="PTHR43222">
    <property type="entry name" value="NUDIX HYDROLASE 23"/>
    <property type="match status" value="1"/>
</dbReference>
<dbReference type="PANTHER" id="PTHR43222:SF2">
    <property type="entry name" value="NUDIX HYDROLASE 23, CHLOROPLASTIC"/>
    <property type="match status" value="1"/>
</dbReference>
<evidence type="ECO:0000313" key="3">
    <source>
        <dbReference type="Proteomes" id="UP000561045"/>
    </source>
</evidence>